<dbReference type="PANTHER" id="PTHR10855">
    <property type="entry name" value="26S PROTEASOME NON-ATPASE REGULATORY SUBUNIT 12/COP9 SIGNALOSOME COMPLEX SUBUNIT 4"/>
    <property type="match status" value="1"/>
</dbReference>
<dbReference type="HOGENOM" id="CLU_033860_2_0_1"/>
<comment type="similarity">
    <text evidence="1">Belongs to the proteasome subunit p55 family.</text>
</comment>
<dbReference type="Gene3D" id="1.10.10.10">
    <property type="entry name" value="Winged helix-like DNA-binding domain superfamily/Winged helix DNA-binding domain"/>
    <property type="match status" value="1"/>
</dbReference>
<dbReference type="SMART" id="SM00088">
    <property type="entry name" value="PINT"/>
    <property type="match status" value="1"/>
</dbReference>
<dbReference type="InterPro" id="IPR040896">
    <property type="entry name" value="RPN5_C"/>
</dbReference>
<name>A5E398_LODEL</name>
<dbReference type="VEuPathDB" id="FungiDB:LELG_04085"/>
<accession>A5E398</accession>
<evidence type="ECO:0000256" key="2">
    <source>
        <dbReference type="ARBA" id="ARBA00022942"/>
    </source>
</evidence>
<dbReference type="OrthoDB" id="268763at2759"/>
<dbReference type="STRING" id="379508.A5E398"/>
<dbReference type="OMA" id="AENEMFK"/>
<sequence length="400" mass="46902">MSREDPIKAEKDFSATLDEQFPLIEKVSDYKQQLEKYLVLEKQTRQSSDLASSKRVLNKIVTTLVQNGDWEYLNDLITTLSKKHGQLKSSIQAFIQDVIKLLDELNNLHSHELETKIKLIETIRTVTDKKIFVEVERAIVSRQLAEIYLNQKNDLDKAVDILCDLQVETYSLMPFSDKIDYILEQIRLTLQKGDYGQARILTRKILLKSLKNFPKADEYKVEYLKMLIQIDTFEYKYEGIYKNLKLLVEALPEAERASYDDELEIYKTLAHGFESDDLVELKIPESKIFEDEKKVERLKKKVVEHNLKLCSRYYKKIRLDHLAELLKLTKDETETYINEMSLRAKINRPKGIVEFRTSGMDSNELLNDWCYDVAKLVEEVNAVEHLINKEEMLHGIQLRT</sequence>
<dbReference type="InParanoid" id="A5E398"/>
<evidence type="ECO:0000313" key="4">
    <source>
        <dbReference type="EMBL" id="EDK45906.1"/>
    </source>
</evidence>
<dbReference type="eggNOG" id="KOG1498">
    <property type="taxonomic scope" value="Eukaryota"/>
</dbReference>
<dbReference type="FunCoup" id="A5E398">
    <property type="interactions" value="1165"/>
</dbReference>
<dbReference type="InterPro" id="IPR036390">
    <property type="entry name" value="WH_DNA-bd_sf"/>
</dbReference>
<gene>
    <name evidence="4" type="ORF">LELG_04085</name>
</gene>
<dbReference type="SUPFAM" id="SSF46785">
    <property type="entry name" value="Winged helix' DNA-binding domain"/>
    <property type="match status" value="1"/>
</dbReference>
<feature type="domain" description="PCI" evidence="3">
    <location>
        <begin position="293"/>
        <end position="369"/>
    </location>
</feature>
<dbReference type="GO" id="GO:0000338">
    <property type="term" value="P:protein deneddylation"/>
    <property type="evidence" value="ECO:0007669"/>
    <property type="project" value="EnsemblFungi"/>
</dbReference>
<dbReference type="KEGG" id="lel:PVL30_004909"/>
<evidence type="ECO:0000256" key="1">
    <source>
        <dbReference type="ARBA" id="ARBA00006397"/>
    </source>
</evidence>
<evidence type="ECO:0000259" key="3">
    <source>
        <dbReference type="SMART" id="SM00088"/>
    </source>
</evidence>
<dbReference type="GO" id="GO:0043161">
    <property type="term" value="P:proteasome-mediated ubiquitin-dependent protein catabolic process"/>
    <property type="evidence" value="ECO:0007669"/>
    <property type="project" value="EnsemblFungi"/>
</dbReference>
<proteinExistence type="inferred from homology"/>
<dbReference type="Proteomes" id="UP000001996">
    <property type="component" value="Unassembled WGS sequence"/>
</dbReference>
<dbReference type="InterPro" id="IPR000717">
    <property type="entry name" value="PCI_dom"/>
</dbReference>
<dbReference type="InterPro" id="IPR036388">
    <property type="entry name" value="WH-like_DNA-bd_sf"/>
</dbReference>
<dbReference type="InterPro" id="IPR054559">
    <property type="entry name" value="PSMD12-CSN4-like_N"/>
</dbReference>
<dbReference type="EMBL" id="CH981528">
    <property type="protein sequence ID" value="EDK45906.1"/>
    <property type="molecule type" value="Genomic_DNA"/>
</dbReference>
<dbReference type="InterPro" id="IPR040134">
    <property type="entry name" value="PSMD12/CSN4"/>
</dbReference>
<protein>
    <recommendedName>
        <fullName evidence="3">PCI domain-containing protein</fullName>
    </recommendedName>
</protein>
<reference evidence="4 5" key="1">
    <citation type="journal article" date="2009" name="Nature">
        <title>Evolution of pathogenicity and sexual reproduction in eight Candida genomes.</title>
        <authorList>
            <person name="Butler G."/>
            <person name="Rasmussen M.D."/>
            <person name="Lin M.F."/>
            <person name="Santos M.A."/>
            <person name="Sakthikumar S."/>
            <person name="Munro C.A."/>
            <person name="Rheinbay E."/>
            <person name="Grabherr M."/>
            <person name="Forche A."/>
            <person name="Reedy J.L."/>
            <person name="Agrafioti I."/>
            <person name="Arnaud M.B."/>
            <person name="Bates S."/>
            <person name="Brown A.J."/>
            <person name="Brunke S."/>
            <person name="Costanzo M.C."/>
            <person name="Fitzpatrick D.A."/>
            <person name="de Groot P.W."/>
            <person name="Harris D."/>
            <person name="Hoyer L.L."/>
            <person name="Hube B."/>
            <person name="Klis F.M."/>
            <person name="Kodira C."/>
            <person name="Lennard N."/>
            <person name="Logue M.E."/>
            <person name="Martin R."/>
            <person name="Neiman A.M."/>
            <person name="Nikolaou E."/>
            <person name="Quail M.A."/>
            <person name="Quinn J."/>
            <person name="Santos M.C."/>
            <person name="Schmitzberger F.F."/>
            <person name="Sherlock G."/>
            <person name="Shah P."/>
            <person name="Silverstein K.A."/>
            <person name="Skrzypek M.S."/>
            <person name="Soll D."/>
            <person name="Staggs R."/>
            <person name="Stansfield I."/>
            <person name="Stumpf M.P."/>
            <person name="Sudbery P.E."/>
            <person name="Srikantha T."/>
            <person name="Zeng Q."/>
            <person name="Berman J."/>
            <person name="Berriman M."/>
            <person name="Heitman J."/>
            <person name="Gow N.A."/>
            <person name="Lorenz M.C."/>
            <person name="Birren B.W."/>
            <person name="Kellis M."/>
            <person name="Cuomo C.A."/>
        </authorList>
    </citation>
    <scope>NUCLEOTIDE SEQUENCE [LARGE SCALE GENOMIC DNA]</scope>
    <source>
        <strain evidence="5">ATCC 11503 / BCRC 21390 / CBS 2605 / JCM 1781 / NBRC 1676 / NRRL YB-4239</strain>
    </source>
</reference>
<dbReference type="AlphaFoldDB" id="A5E398"/>
<dbReference type="GO" id="GO:0008541">
    <property type="term" value="C:proteasome regulatory particle, lid subcomplex"/>
    <property type="evidence" value="ECO:0007669"/>
    <property type="project" value="EnsemblFungi"/>
</dbReference>
<dbReference type="Pfam" id="PF22241">
    <property type="entry name" value="PSMD12-CSN4_N"/>
    <property type="match status" value="1"/>
</dbReference>
<dbReference type="Pfam" id="PF01399">
    <property type="entry name" value="PCI"/>
    <property type="match status" value="1"/>
</dbReference>
<dbReference type="GO" id="GO:0034515">
    <property type="term" value="C:proteasome storage granule"/>
    <property type="evidence" value="ECO:0007669"/>
    <property type="project" value="EnsemblFungi"/>
</dbReference>
<evidence type="ECO:0000313" key="5">
    <source>
        <dbReference type="Proteomes" id="UP000001996"/>
    </source>
</evidence>
<dbReference type="Pfam" id="PF18098">
    <property type="entry name" value="RPN5_C"/>
    <property type="match status" value="1"/>
</dbReference>
<dbReference type="PANTHER" id="PTHR10855:SF1">
    <property type="entry name" value="26S PROTEASOME NON-ATPASE REGULATORY SUBUNIT 12"/>
    <property type="match status" value="1"/>
</dbReference>
<keyword evidence="2" id="KW-0647">Proteasome</keyword>
<organism evidence="4 5">
    <name type="scientific">Lodderomyces elongisporus (strain ATCC 11503 / CBS 2605 / JCM 1781 / NBRC 1676 / NRRL YB-4239)</name>
    <name type="common">Yeast</name>
    <name type="synonym">Saccharomyces elongisporus</name>
    <dbReference type="NCBI Taxonomy" id="379508"/>
    <lineage>
        <taxon>Eukaryota</taxon>
        <taxon>Fungi</taxon>
        <taxon>Dikarya</taxon>
        <taxon>Ascomycota</taxon>
        <taxon>Saccharomycotina</taxon>
        <taxon>Pichiomycetes</taxon>
        <taxon>Debaryomycetaceae</taxon>
        <taxon>Candida/Lodderomyces clade</taxon>
        <taxon>Lodderomyces</taxon>
    </lineage>
</organism>
<dbReference type="GO" id="GO:0008180">
    <property type="term" value="C:COP9 signalosome"/>
    <property type="evidence" value="ECO:0007669"/>
    <property type="project" value="EnsemblFungi"/>
</dbReference>
<keyword evidence="5" id="KW-1185">Reference proteome</keyword>
<dbReference type="GeneID" id="5232170"/>